<accession>A0AA39V2U4</accession>
<dbReference type="GO" id="GO:0046872">
    <property type="term" value="F:metal ion binding"/>
    <property type="evidence" value="ECO:0007669"/>
    <property type="project" value="UniProtKB-KW"/>
</dbReference>
<dbReference type="EMBL" id="JAFEKC020000019">
    <property type="protein sequence ID" value="KAK0509099.1"/>
    <property type="molecule type" value="Genomic_DNA"/>
</dbReference>
<comment type="similarity">
    <text evidence="1">Belongs to the Gfa family.</text>
</comment>
<evidence type="ECO:0000256" key="1">
    <source>
        <dbReference type="ARBA" id="ARBA00005495"/>
    </source>
</evidence>
<keyword evidence="2" id="KW-0479">Metal-binding</keyword>
<dbReference type="SUPFAM" id="SSF51316">
    <property type="entry name" value="Mss4-like"/>
    <property type="match status" value="1"/>
</dbReference>
<evidence type="ECO:0000313" key="6">
    <source>
        <dbReference type="EMBL" id="KAK0509099.1"/>
    </source>
</evidence>
<evidence type="ECO:0000256" key="3">
    <source>
        <dbReference type="ARBA" id="ARBA00022833"/>
    </source>
</evidence>
<protein>
    <recommendedName>
        <fullName evidence="5">CENP-V/GFA domain-containing protein</fullName>
    </recommendedName>
</protein>
<reference evidence="6" key="1">
    <citation type="submission" date="2023-03" db="EMBL/GenBank/DDBJ databases">
        <title>Complete genome of Cladonia borealis.</title>
        <authorList>
            <person name="Park H."/>
        </authorList>
    </citation>
    <scope>NUCLEOTIDE SEQUENCE</scope>
    <source>
        <strain evidence="6">ANT050790</strain>
    </source>
</reference>
<dbReference type="Proteomes" id="UP001166286">
    <property type="component" value="Unassembled WGS sequence"/>
</dbReference>
<dbReference type="PANTHER" id="PTHR33337:SF30">
    <property type="entry name" value="DUF636 DOMAIN PROTEIN (AFU_ORTHOLOGUE AFUA_1G03180)"/>
    <property type="match status" value="1"/>
</dbReference>
<evidence type="ECO:0000313" key="7">
    <source>
        <dbReference type="Proteomes" id="UP001166286"/>
    </source>
</evidence>
<dbReference type="Gene3D" id="3.90.1590.10">
    <property type="entry name" value="glutathione-dependent formaldehyde- activating enzyme (gfa)"/>
    <property type="match status" value="1"/>
</dbReference>
<dbReference type="Pfam" id="PF04828">
    <property type="entry name" value="GFA"/>
    <property type="match status" value="1"/>
</dbReference>
<comment type="caution">
    <text evidence="6">The sequence shown here is derived from an EMBL/GenBank/DDBJ whole genome shotgun (WGS) entry which is preliminary data.</text>
</comment>
<proteinExistence type="inferred from homology"/>
<evidence type="ECO:0000256" key="4">
    <source>
        <dbReference type="ARBA" id="ARBA00023239"/>
    </source>
</evidence>
<dbReference type="AlphaFoldDB" id="A0AA39V2U4"/>
<dbReference type="PROSITE" id="PS51891">
    <property type="entry name" value="CENP_V_GFA"/>
    <property type="match status" value="1"/>
</dbReference>
<dbReference type="InterPro" id="IPR011057">
    <property type="entry name" value="Mss4-like_sf"/>
</dbReference>
<keyword evidence="7" id="KW-1185">Reference proteome</keyword>
<evidence type="ECO:0000259" key="5">
    <source>
        <dbReference type="PROSITE" id="PS51891"/>
    </source>
</evidence>
<organism evidence="6 7">
    <name type="scientific">Cladonia borealis</name>
    <dbReference type="NCBI Taxonomy" id="184061"/>
    <lineage>
        <taxon>Eukaryota</taxon>
        <taxon>Fungi</taxon>
        <taxon>Dikarya</taxon>
        <taxon>Ascomycota</taxon>
        <taxon>Pezizomycotina</taxon>
        <taxon>Lecanoromycetes</taxon>
        <taxon>OSLEUM clade</taxon>
        <taxon>Lecanoromycetidae</taxon>
        <taxon>Lecanorales</taxon>
        <taxon>Lecanorineae</taxon>
        <taxon>Cladoniaceae</taxon>
        <taxon>Cladonia</taxon>
    </lineage>
</organism>
<dbReference type="InterPro" id="IPR006913">
    <property type="entry name" value="CENP-V/GFA"/>
</dbReference>
<dbReference type="PANTHER" id="PTHR33337">
    <property type="entry name" value="GFA DOMAIN-CONTAINING PROTEIN"/>
    <property type="match status" value="1"/>
</dbReference>
<evidence type="ECO:0000256" key="2">
    <source>
        <dbReference type="ARBA" id="ARBA00022723"/>
    </source>
</evidence>
<feature type="domain" description="CENP-V/GFA" evidence="5">
    <location>
        <begin position="4"/>
        <end position="122"/>
    </location>
</feature>
<dbReference type="GO" id="GO:0016846">
    <property type="term" value="F:carbon-sulfur lyase activity"/>
    <property type="evidence" value="ECO:0007669"/>
    <property type="project" value="InterPro"/>
</dbReference>
<sequence length="134" mass="14891">MTEYQGRCHCGETEWTVKLGDEAHILCHCDACKILSGGENTLNQVAPQSDFKITKGKTNVYTYKGDSGNDVHCYYCPNCTAHAYHHQTVLGDKVIVRTSLLQGAKKFPVAAEIFGKDRLSWQPELAKTFQGPPE</sequence>
<keyword evidence="4" id="KW-0456">Lyase</keyword>
<keyword evidence="3" id="KW-0862">Zinc</keyword>
<name>A0AA39V2U4_9LECA</name>
<gene>
    <name evidence="6" type="ORF">JMJ35_008470</name>
</gene>